<dbReference type="Pfam" id="PF10179">
    <property type="entry name" value="NDNF"/>
    <property type="match status" value="1"/>
</dbReference>
<dbReference type="GO" id="GO:0005576">
    <property type="term" value="C:extracellular region"/>
    <property type="evidence" value="ECO:0007669"/>
    <property type="project" value="UniProtKB-SubCell"/>
</dbReference>
<evidence type="ECO:0000259" key="10">
    <source>
        <dbReference type="SMART" id="SM00060"/>
    </source>
</evidence>
<dbReference type="OrthoDB" id="9872501at2759"/>
<evidence type="ECO:0000256" key="6">
    <source>
        <dbReference type="ARBA" id="ARBA00023180"/>
    </source>
</evidence>
<dbReference type="Proteomes" id="UP000694569">
    <property type="component" value="Unplaced"/>
</dbReference>
<dbReference type="GO" id="GO:0008201">
    <property type="term" value="F:heparin binding"/>
    <property type="evidence" value="ECO:0007669"/>
    <property type="project" value="TreeGrafter"/>
</dbReference>
<dbReference type="AlphaFoldDB" id="A0A8C5MEI3"/>
<evidence type="ECO:0000313" key="12">
    <source>
        <dbReference type="Proteomes" id="UP000694569"/>
    </source>
</evidence>
<organism evidence="11 12">
    <name type="scientific">Leptobrachium leishanense</name>
    <name type="common">Leishan spiny toad</name>
    <dbReference type="NCBI Taxonomy" id="445787"/>
    <lineage>
        <taxon>Eukaryota</taxon>
        <taxon>Metazoa</taxon>
        <taxon>Chordata</taxon>
        <taxon>Craniata</taxon>
        <taxon>Vertebrata</taxon>
        <taxon>Euteleostomi</taxon>
        <taxon>Amphibia</taxon>
        <taxon>Batrachia</taxon>
        <taxon>Anura</taxon>
        <taxon>Pelobatoidea</taxon>
        <taxon>Megophryidae</taxon>
        <taxon>Leptobrachium</taxon>
    </lineage>
</organism>
<dbReference type="Pfam" id="PF19433">
    <property type="entry name" value="NDNF_C"/>
    <property type="match status" value="1"/>
</dbReference>
<sequence length="557" mass="63087">MEKIILILIVCIIPSSSYRLSHSLVSSDVNQPIHVVGHLPIGHRVDAFLPRDKAARYYLALNESHSAVTIRVTPCESPLFWALYILNQPDQYPVEDGVQDPDADQIGQQRHRNIRPQRLFSFQGNGEESFPTITTVQGFYFLDFVSLESDTNFQIFVWDNRNQANPWPHLPSDPRVDVVSVQENQVQLSWKPSFGLSDAFNTEYCVFVNKHYNVKTLCATELNKRKQFMYDWGEYDNQMSNFVNTEKKSRHLAANTHKSSKKLKESSVWNVNKDLWPSKDVVGGQKVCVGNQTNATISTLKPRTLYYFDVFAINPSHGTSVAYTGTFTETKAKYKSHIQTLTSDEMMNIFLNRRGVKILNVDSPTNDKKWLYVHSCLHKVHLQITANGNIVMSQSLQGAHNFLLDGKSHKYTVTLKSSGGGRSLVKLFITRTPSHLPFPNLPSSIDLSVSSRSCSSATITWTGSGPGTKYCIYARHLKQNLDLTLIHKHQNSCLSTSARSRAEKVLCRQGSPETRSEEQITDLKPGKAYLIDLYFLGLYNNTIKFPSHVVRTQEDCT</sequence>
<proteinExistence type="predicted"/>
<dbReference type="Pfam" id="PF24354">
    <property type="entry name" value="NDNF_N"/>
    <property type="match status" value="1"/>
</dbReference>
<feature type="domain" description="Fibronectin type-III" evidence="10">
    <location>
        <begin position="171"/>
        <end position="320"/>
    </location>
</feature>
<evidence type="ECO:0000256" key="5">
    <source>
        <dbReference type="ARBA" id="ARBA00022902"/>
    </source>
</evidence>
<protein>
    <recommendedName>
        <fullName evidence="7">Protein NDNF</fullName>
    </recommendedName>
</protein>
<name>A0A8C5MEI3_9ANUR</name>
<dbReference type="InterPro" id="IPR056225">
    <property type="entry name" value="NDNF_N"/>
</dbReference>
<evidence type="ECO:0000256" key="8">
    <source>
        <dbReference type="ARBA" id="ARBA00046135"/>
    </source>
</evidence>
<dbReference type="GO" id="GO:0030198">
    <property type="term" value="P:extracellular matrix organization"/>
    <property type="evidence" value="ECO:0007669"/>
    <property type="project" value="TreeGrafter"/>
</dbReference>
<dbReference type="SMART" id="SM00060">
    <property type="entry name" value="FN3"/>
    <property type="match status" value="2"/>
</dbReference>
<reference evidence="11" key="2">
    <citation type="submission" date="2025-09" db="UniProtKB">
        <authorList>
            <consortium name="Ensembl"/>
        </authorList>
    </citation>
    <scope>IDENTIFICATION</scope>
</reference>
<keyword evidence="12" id="KW-1185">Reference proteome</keyword>
<dbReference type="PANTHER" id="PTHR14619:SF1">
    <property type="entry name" value="PROTEIN NDNF"/>
    <property type="match status" value="1"/>
</dbReference>
<evidence type="ECO:0000256" key="4">
    <source>
        <dbReference type="ARBA" id="ARBA00022737"/>
    </source>
</evidence>
<evidence type="ECO:0000313" key="11">
    <source>
        <dbReference type="Ensembl" id="ENSLLEP00000012936.1"/>
    </source>
</evidence>
<dbReference type="InterPro" id="IPR019326">
    <property type="entry name" value="NDNF"/>
</dbReference>
<accession>A0A8C5MEI3</accession>
<feature type="signal peptide" evidence="9">
    <location>
        <begin position="1"/>
        <end position="17"/>
    </location>
</feature>
<keyword evidence="5" id="KW-0524">Neurogenesis</keyword>
<keyword evidence="4" id="KW-0677">Repeat</keyword>
<dbReference type="Ensembl" id="ENSLLET00000013435.1">
    <property type="protein sequence ID" value="ENSLLEP00000012936.1"/>
    <property type="gene ID" value="ENSLLEG00000008174.1"/>
</dbReference>
<reference evidence="11" key="1">
    <citation type="submission" date="2025-08" db="UniProtKB">
        <authorList>
            <consortium name="Ensembl"/>
        </authorList>
    </citation>
    <scope>IDENTIFICATION</scope>
</reference>
<feature type="chain" id="PRO_5034675458" description="Protein NDNF" evidence="9">
    <location>
        <begin position="18"/>
        <end position="557"/>
    </location>
</feature>
<dbReference type="SUPFAM" id="SSF49265">
    <property type="entry name" value="Fibronectin type III"/>
    <property type="match status" value="1"/>
</dbReference>
<evidence type="ECO:0000256" key="3">
    <source>
        <dbReference type="ARBA" id="ARBA00022729"/>
    </source>
</evidence>
<dbReference type="GO" id="GO:0007399">
    <property type="term" value="P:nervous system development"/>
    <property type="evidence" value="ECO:0007669"/>
    <property type="project" value="UniProtKB-KW"/>
</dbReference>
<dbReference type="InterPro" id="IPR055271">
    <property type="entry name" value="NDNF_Fn(III)_1"/>
</dbReference>
<keyword evidence="6" id="KW-0325">Glycoprotein</keyword>
<comment type="subcellular location">
    <subcellularLocation>
        <location evidence="1">Secreted</location>
    </subcellularLocation>
</comment>
<dbReference type="InterPro" id="IPR036116">
    <property type="entry name" value="FN3_sf"/>
</dbReference>
<feature type="domain" description="Fibronectin type-III" evidence="10">
    <location>
        <begin position="439"/>
        <end position="542"/>
    </location>
</feature>
<comment type="function">
    <text evidence="8">Secretory protein that plays a role in various cellular processes. Acts as a chemorepellent acting on gonadotropin-releasing hormone (GnRH) expressing neurons regulating their migration to the hypothalamus. Also promotes neuron migration, growth and survival as well as neurite outgrowth and is involved in the development of the olfactory system. May also act through the regulation of growth factors activity and downstream signaling. Also regulates extracellular matrix assembly and cell adhesiveness. Promotes endothelial cell survival, vessel formation and plays an important role in the process of revascularization through NOS3-dependent mechanisms.</text>
</comment>
<evidence type="ECO:0000256" key="1">
    <source>
        <dbReference type="ARBA" id="ARBA00004613"/>
    </source>
</evidence>
<keyword evidence="3 9" id="KW-0732">Signal</keyword>
<keyword evidence="2" id="KW-0964">Secreted</keyword>
<evidence type="ECO:0000256" key="2">
    <source>
        <dbReference type="ARBA" id="ARBA00022525"/>
    </source>
</evidence>
<dbReference type="GeneTree" id="ENSGT00390000007586"/>
<evidence type="ECO:0000256" key="7">
    <source>
        <dbReference type="ARBA" id="ARBA00024096"/>
    </source>
</evidence>
<dbReference type="Gene3D" id="2.60.40.10">
    <property type="entry name" value="Immunoglobulins"/>
    <property type="match status" value="1"/>
</dbReference>
<evidence type="ECO:0000256" key="9">
    <source>
        <dbReference type="SAM" id="SignalP"/>
    </source>
</evidence>
<dbReference type="PANTHER" id="PTHR14619">
    <property type="entry name" value="NEURON-DERIVED NEUROTROPHIC FACTOR"/>
    <property type="match status" value="1"/>
</dbReference>
<dbReference type="InterPro" id="IPR013783">
    <property type="entry name" value="Ig-like_fold"/>
</dbReference>
<dbReference type="InterPro" id="IPR045805">
    <property type="entry name" value="NDNF_C"/>
</dbReference>
<dbReference type="InterPro" id="IPR003961">
    <property type="entry name" value="FN3_dom"/>
</dbReference>